<evidence type="ECO:0000256" key="1">
    <source>
        <dbReference type="ARBA" id="ARBA00022737"/>
    </source>
</evidence>
<dbReference type="PROSITE" id="PS50005">
    <property type="entry name" value="TPR"/>
    <property type="match status" value="1"/>
</dbReference>
<evidence type="ECO:0000313" key="7">
    <source>
        <dbReference type="Proteomes" id="UP000523161"/>
    </source>
</evidence>
<reference evidence="6 7" key="1">
    <citation type="submission" date="2020-06" db="EMBL/GenBank/DDBJ databases">
        <title>Rheinheimera sp. nov., a marine bacterium isolated from coastal.</title>
        <authorList>
            <person name="Yu Q."/>
            <person name="Qi Y."/>
            <person name="Pu J."/>
        </authorList>
    </citation>
    <scope>NUCLEOTIDE SEQUENCE [LARGE SCALE GENOMIC DNA]</scope>
    <source>
        <strain evidence="6 7">YQF-2</strain>
    </source>
</reference>
<keyword evidence="5" id="KW-1133">Transmembrane helix</keyword>
<keyword evidence="1" id="KW-0677">Repeat</keyword>
<protein>
    <submittedName>
        <fullName evidence="6">Tetratricopeptide repeat protein</fullName>
    </submittedName>
</protein>
<accession>A0A7Y5ANR4</accession>
<comment type="caution">
    <text evidence="6">The sequence shown here is derived from an EMBL/GenBank/DDBJ whole genome shotgun (WGS) entry which is preliminary data.</text>
</comment>
<keyword evidence="5" id="KW-0812">Transmembrane</keyword>
<proteinExistence type="predicted"/>
<dbReference type="Gene3D" id="1.25.40.10">
    <property type="entry name" value="Tetratricopeptide repeat domain"/>
    <property type="match status" value="2"/>
</dbReference>
<gene>
    <name evidence="6" type="ORF">HRH59_04200</name>
</gene>
<keyword evidence="7" id="KW-1185">Reference proteome</keyword>
<feature type="region of interest" description="Disordered" evidence="4">
    <location>
        <begin position="1"/>
        <end position="20"/>
    </location>
</feature>
<evidence type="ECO:0000256" key="3">
    <source>
        <dbReference type="PROSITE-ProRule" id="PRU00339"/>
    </source>
</evidence>
<dbReference type="Proteomes" id="UP000523161">
    <property type="component" value="Unassembled WGS sequence"/>
</dbReference>
<evidence type="ECO:0000313" key="6">
    <source>
        <dbReference type="EMBL" id="NRQ41772.1"/>
    </source>
</evidence>
<keyword evidence="2 3" id="KW-0802">TPR repeat</keyword>
<feature type="transmembrane region" description="Helical" evidence="5">
    <location>
        <begin position="113"/>
        <end position="133"/>
    </location>
</feature>
<evidence type="ECO:0000256" key="5">
    <source>
        <dbReference type="SAM" id="Phobius"/>
    </source>
</evidence>
<organism evidence="6 7">
    <name type="scientific">Rheinheimera lutimaris</name>
    <dbReference type="NCBI Taxonomy" id="2740584"/>
    <lineage>
        <taxon>Bacteria</taxon>
        <taxon>Pseudomonadati</taxon>
        <taxon>Pseudomonadota</taxon>
        <taxon>Gammaproteobacteria</taxon>
        <taxon>Chromatiales</taxon>
        <taxon>Chromatiaceae</taxon>
        <taxon>Rheinheimera</taxon>
    </lineage>
</organism>
<dbReference type="PANTHER" id="PTHR44186:SF1">
    <property type="entry name" value="BARDET-BIEDL SYNDROME 4 PROTEIN"/>
    <property type="match status" value="1"/>
</dbReference>
<dbReference type="AlphaFoldDB" id="A0A7Y5ANR4"/>
<sequence length="668" mass="73266">MEPVADKNNGHGKRARGVQASAAKLRAAQLAAGIKSQAELAKRIQQLEGLDKPPRSLVNRVFSGEQVDLLSLERVARALHIEAWALYLSSDDQQADTLTPQHSITAKTQRAPLLYLSGALTLLLLIIVLYFPASDNKPAQPAATASPALQLERKVITVLPFQGDQTAMLTPALEQVLAIYSSSLPGSASRFASANPLQLLADKQADVVFTGESRQFGRHLAIRLFVYQRHGMQQIWAGTMAASSSVALLQDYFATAISQSQQSYSLPQNPDWQLTQRYTDSLNYFELDRTEQNLLRLVSELSAVIRLDATYTDAHAALCSALIQESILSGAADKLHEAQQACDVAAAQNAEAISVLQAQANLARKQGDTEQAAQLLQQVLAKDSNNVTAKFVLAEVQMLQFRKSGDASYIETAIGLLGEAFASEPDNWKLPYTLGRAYYFSGNVDAAINWSAQAAKIRPEFQTYNNLGTLQFCKGDLVAARQHYLAALHYQPEQEIVLANIATVHYYLEEYQQAIAILQQRLDTLEQKGADQQYNIWMNLANAYRHVGANSEAVLAYQKSLHYIEHAIAKGEANHLQRAIRVAIYLDLALLQPELVSAQLQASLREEALALDAAAEPASLHIMALVWMYLGDMDKAAQLKQRLAGNCPGFVASPDFAPLNTYLSAAHE</sequence>
<dbReference type="RefSeq" id="WP_173500019.1">
    <property type="nucleotide sequence ID" value="NZ_JABSOD010000003.1"/>
</dbReference>
<feature type="repeat" description="TPR" evidence="3">
    <location>
        <begin position="461"/>
        <end position="494"/>
    </location>
</feature>
<dbReference type="PANTHER" id="PTHR44186">
    <property type="match status" value="1"/>
</dbReference>
<evidence type="ECO:0000256" key="4">
    <source>
        <dbReference type="SAM" id="MobiDB-lite"/>
    </source>
</evidence>
<dbReference type="SUPFAM" id="SSF81901">
    <property type="entry name" value="HCP-like"/>
    <property type="match status" value="1"/>
</dbReference>
<keyword evidence="5" id="KW-0472">Membrane</keyword>
<name>A0A7Y5ANR4_9GAMM</name>
<dbReference type="Pfam" id="PF14559">
    <property type="entry name" value="TPR_19"/>
    <property type="match status" value="1"/>
</dbReference>
<evidence type="ECO:0000256" key="2">
    <source>
        <dbReference type="ARBA" id="ARBA00022803"/>
    </source>
</evidence>
<dbReference type="EMBL" id="JABSOD010000003">
    <property type="protein sequence ID" value="NRQ41772.1"/>
    <property type="molecule type" value="Genomic_DNA"/>
</dbReference>
<dbReference type="InterPro" id="IPR019734">
    <property type="entry name" value="TPR_rpt"/>
</dbReference>
<dbReference type="Pfam" id="PF13181">
    <property type="entry name" value="TPR_8"/>
    <property type="match status" value="1"/>
</dbReference>
<dbReference type="InterPro" id="IPR011990">
    <property type="entry name" value="TPR-like_helical_dom_sf"/>
</dbReference>
<dbReference type="SMART" id="SM00028">
    <property type="entry name" value="TPR"/>
    <property type="match status" value="4"/>
</dbReference>